<dbReference type="PANTHER" id="PTHR16592:SF2">
    <property type="entry name" value="ASTROTACTIN-2"/>
    <property type="match status" value="1"/>
</dbReference>
<evidence type="ECO:0000313" key="2">
    <source>
        <dbReference type="EMBL" id="KAK2120222.1"/>
    </source>
</evidence>
<comment type="caution">
    <text evidence="2">The sequence shown here is derived from an EMBL/GenBank/DDBJ whole genome shotgun (WGS) entry which is preliminary data.</text>
</comment>
<proteinExistence type="predicted"/>
<gene>
    <name evidence="2" type="ORF">P7K49_001608</name>
</gene>
<evidence type="ECO:0000259" key="1">
    <source>
        <dbReference type="Pfam" id="PF19441"/>
    </source>
</evidence>
<keyword evidence="3" id="KW-1185">Reference proteome</keyword>
<evidence type="ECO:0000313" key="3">
    <source>
        <dbReference type="Proteomes" id="UP001266305"/>
    </source>
</evidence>
<dbReference type="EMBL" id="JASSZA010000001">
    <property type="protein sequence ID" value="KAK2120222.1"/>
    <property type="molecule type" value="Genomic_DNA"/>
</dbReference>
<dbReference type="InterPro" id="IPR045575">
    <property type="entry name" value="ASTN_1_2_N"/>
</dbReference>
<name>A0ABQ9WEY7_SAGOE</name>
<reference evidence="2 3" key="1">
    <citation type="submission" date="2023-05" db="EMBL/GenBank/DDBJ databases">
        <title>B98-5 Cell Line De Novo Hybrid Assembly: An Optical Mapping Approach.</title>
        <authorList>
            <person name="Kananen K."/>
            <person name="Auerbach J.A."/>
            <person name="Kautto E."/>
            <person name="Blachly J.S."/>
        </authorList>
    </citation>
    <scope>NUCLEOTIDE SEQUENCE [LARGE SCALE GENOMIC DNA]</scope>
    <source>
        <strain evidence="2">B95-8</strain>
        <tissue evidence="2">Cell line</tissue>
    </source>
</reference>
<dbReference type="InterPro" id="IPR026995">
    <property type="entry name" value="Astrotactin"/>
</dbReference>
<dbReference type="Pfam" id="PF19441">
    <property type="entry name" value="ASTN_1_2_N"/>
    <property type="match status" value="1"/>
</dbReference>
<feature type="domain" description="Astrotactin-1/2 N-terminal" evidence="1">
    <location>
        <begin position="45"/>
        <end position="100"/>
    </location>
</feature>
<dbReference type="Proteomes" id="UP001266305">
    <property type="component" value="Unassembled WGS sequence"/>
</dbReference>
<protein>
    <recommendedName>
        <fullName evidence="1">Astrotactin-1/2 N-terminal domain-containing protein</fullName>
    </recommendedName>
</protein>
<dbReference type="PANTHER" id="PTHR16592">
    <property type="entry name" value="ASTROTACTIN-1-LIKE"/>
    <property type="match status" value="1"/>
</dbReference>
<organism evidence="2 3">
    <name type="scientific">Saguinus oedipus</name>
    <name type="common">Cotton-top tamarin</name>
    <name type="synonym">Oedipomidas oedipus</name>
    <dbReference type="NCBI Taxonomy" id="9490"/>
    <lineage>
        <taxon>Eukaryota</taxon>
        <taxon>Metazoa</taxon>
        <taxon>Chordata</taxon>
        <taxon>Craniata</taxon>
        <taxon>Vertebrata</taxon>
        <taxon>Euteleostomi</taxon>
        <taxon>Mammalia</taxon>
        <taxon>Eutheria</taxon>
        <taxon>Euarchontoglires</taxon>
        <taxon>Primates</taxon>
        <taxon>Haplorrhini</taxon>
        <taxon>Platyrrhini</taxon>
        <taxon>Cebidae</taxon>
        <taxon>Callitrichinae</taxon>
        <taxon>Saguinus</taxon>
    </lineage>
</organism>
<accession>A0ABQ9WEY7</accession>
<sequence length="131" mass="14515">MGEGMQDGVDTSHPAGTRLFLLRVPMQAFPLFHGSGPPEAHIREGEEAMLSTYFETINDLLSSFGPVRDCSRNNGGCTRNFKCVSDRQVDSSGCVHNGKVRPNEGEEDLLKSETQPVDKQLKRISYIVSRM</sequence>